<evidence type="ECO:0000256" key="11">
    <source>
        <dbReference type="ARBA" id="ARBA00023012"/>
    </source>
</evidence>
<dbReference type="SMART" id="SM00388">
    <property type="entry name" value="HisKA"/>
    <property type="match status" value="1"/>
</dbReference>
<comment type="caution">
    <text evidence="15">The sequence shown here is derived from an EMBL/GenBank/DDBJ whole genome shotgun (WGS) entry which is preliminary data.</text>
</comment>
<evidence type="ECO:0000259" key="14">
    <source>
        <dbReference type="PROSITE" id="PS50109"/>
    </source>
</evidence>
<evidence type="ECO:0000256" key="9">
    <source>
        <dbReference type="ARBA" id="ARBA00022840"/>
    </source>
</evidence>
<keyword evidence="12 13" id="KW-0472">Membrane</keyword>
<dbReference type="Pfam" id="PF00512">
    <property type="entry name" value="HisKA"/>
    <property type="match status" value="1"/>
</dbReference>
<keyword evidence="5" id="KW-0808">Transferase</keyword>
<dbReference type="InterPro" id="IPR036097">
    <property type="entry name" value="HisK_dim/P_sf"/>
</dbReference>
<dbReference type="GO" id="GO:0005524">
    <property type="term" value="F:ATP binding"/>
    <property type="evidence" value="ECO:0007669"/>
    <property type="project" value="UniProtKB-KW"/>
</dbReference>
<dbReference type="InterPro" id="IPR005467">
    <property type="entry name" value="His_kinase_dom"/>
</dbReference>
<dbReference type="InterPro" id="IPR025201">
    <property type="entry name" value="KdpD_TM"/>
</dbReference>
<dbReference type="SUPFAM" id="SSF55874">
    <property type="entry name" value="ATPase domain of HSP90 chaperone/DNA topoisomerase II/histidine kinase"/>
    <property type="match status" value="1"/>
</dbReference>
<dbReference type="InterPro" id="IPR038318">
    <property type="entry name" value="KdpD_sf"/>
</dbReference>
<evidence type="ECO:0000256" key="7">
    <source>
        <dbReference type="ARBA" id="ARBA00022741"/>
    </source>
</evidence>
<keyword evidence="8" id="KW-0418">Kinase</keyword>
<evidence type="ECO:0000256" key="6">
    <source>
        <dbReference type="ARBA" id="ARBA00022692"/>
    </source>
</evidence>
<keyword evidence="4" id="KW-0597">Phosphoprotein</keyword>
<dbReference type="InterPro" id="IPR003661">
    <property type="entry name" value="HisK_dim/P_dom"/>
</dbReference>
<keyword evidence="7" id="KW-0547">Nucleotide-binding</keyword>
<dbReference type="InterPro" id="IPR003594">
    <property type="entry name" value="HATPase_dom"/>
</dbReference>
<dbReference type="PROSITE" id="PS50109">
    <property type="entry name" value="HIS_KIN"/>
    <property type="match status" value="1"/>
</dbReference>
<dbReference type="InterPro" id="IPR052023">
    <property type="entry name" value="Histidine_kinase_KdpD"/>
</dbReference>
<keyword evidence="6 13" id="KW-0812">Transmembrane</keyword>
<dbReference type="PRINTS" id="PR00344">
    <property type="entry name" value="BCTRLSENSOR"/>
</dbReference>
<dbReference type="EMBL" id="JBHTLQ010000058">
    <property type="protein sequence ID" value="MFD1192459.1"/>
    <property type="molecule type" value="Genomic_DNA"/>
</dbReference>
<dbReference type="Gene3D" id="3.30.565.10">
    <property type="entry name" value="Histidine kinase-like ATPase, C-terminal domain"/>
    <property type="match status" value="1"/>
</dbReference>
<dbReference type="SUPFAM" id="SSF47384">
    <property type="entry name" value="Homodimeric domain of signal transducing histidine kinase"/>
    <property type="match status" value="1"/>
</dbReference>
<feature type="domain" description="Histidine kinase" evidence="14">
    <location>
        <begin position="271"/>
        <end position="486"/>
    </location>
</feature>
<gene>
    <name evidence="15" type="ORF">ACFQ27_17855</name>
</gene>
<dbReference type="Gene3D" id="1.20.120.620">
    <property type="entry name" value="Backbone structure of the membrane domain of e. Coli histidine kinase receptor kdpd"/>
    <property type="match status" value="1"/>
</dbReference>
<keyword evidence="9 15" id="KW-0067">ATP-binding</keyword>
<dbReference type="CDD" id="cd00082">
    <property type="entry name" value="HisKA"/>
    <property type="match status" value="1"/>
</dbReference>
<evidence type="ECO:0000313" key="15">
    <source>
        <dbReference type="EMBL" id="MFD1192459.1"/>
    </source>
</evidence>
<accession>A0ABW3T5K5</accession>
<dbReference type="Gene3D" id="1.10.287.130">
    <property type="match status" value="1"/>
</dbReference>
<evidence type="ECO:0000256" key="5">
    <source>
        <dbReference type="ARBA" id="ARBA00022679"/>
    </source>
</evidence>
<feature type="transmembrane region" description="Helical" evidence="13">
    <location>
        <begin position="12"/>
        <end position="33"/>
    </location>
</feature>
<dbReference type="PANTHER" id="PTHR45569">
    <property type="entry name" value="SENSOR PROTEIN KDPD"/>
    <property type="match status" value="1"/>
</dbReference>
<evidence type="ECO:0000256" key="13">
    <source>
        <dbReference type="SAM" id="Phobius"/>
    </source>
</evidence>
<evidence type="ECO:0000256" key="10">
    <source>
        <dbReference type="ARBA" id="ARBA00022989"/>
    </source>
</evidence>
<dbReference type="CDD" id="cd00075">
    <property type="entry name" value="HATPase"/>
    <property type="match status" value="1"/>
</dbReference>
<dbReference type="PANTHER" id="PTHR45569:SF1">
    <property type="entry name" value="SENSOR PROTEIN KDPD"/>
    <property type="match status" value="1"/>
</dbReference>
<dbReference type="InterPro" id="IPR036890">
    <property type="entry name" value="HATPase_C_sf"/>
</dbReference>
<evidence type="ECO:0000256" key="4">
    <source>
        <dbReference type="ARBA" id="ARBA00022553"/>
    </source>
</evidence>
<dbReference type="RefSeq" id="WP_377354545.1">
    <property type="nucleotide sequence ID" value="NZ_JBHTLQ010000058.1"/>
</dbReference>
<keyword evidence="16" id="KW-1185">Reference proteome</keyword>
<keyword evidence="10 13" id="KW-1133">Transmembrane helix</keyword>
<dbReference type="InterPro" id="IPR004358">
    <property type="entry name" value="Sig_transdc_His_kin-like_C"/>
</dbReference>
<evidence type="ECO:0000256" key="2">
    <source>
        <dbReference type="ARBA" id="ARBA00004141"/>
    </source>
</evidence>
<comment type="subcellular location">
    <subcellularLocation>
        <location evidence="2">Membrane</location>
        <topology evidence="2">Multi-pass membrane protein</topology>
    </subcellularLocation>
</comment>
<reference evidence="16" key="1">
    <citation type="journal article" date="2019" name="Int. J. Syst. Evol. Microbiol.">
        <title>The Global Catalogue of Microorganisms (GCM) 10K type strain sequencing project: providing services to taxonomists for standard genome sequencing and annotation.</title>
        <authorList>
            <consortium name="The Broad Institute Genomics Platform"/>
            <consortium name="The Broad Institute Genome Sequencing Center for Infectious Disease"/>
            <person name="Wu L."/>
            <person name="Ma J."/>
        </authorList>
    </citation>
    <scope>NUCLEOTIDE SEQUENCE [LARGE SCALE GENOMIC DNA]</scope>
    <source>
        <strain evidence="16">CCUG 55074</strain>
    </source>
</reference>
<evidence type="ECO:0000256" key="12">
    <source>
        <dbReference type="ARBA" id="ARBA00023136"/>
    </source>
</evidence>
<name>A0ABW3T5K5_9CAUL</name>
<comment type="catalytic activity">
    <reaction evidence="1">
        <text>ATP + protein L-histidine = ADP + protein N-phospho-L-histidine.</text>
        <dbReference type="EC" id="2.7.13.3"/>
    </reaction>
</comment>
<keyword evidence="11" id="KW-0902">Two-component regulatory system</keyword>
<evidence type="ECO:0000256" key="1">
    <source>
        <dbReference type="ARBA" id="ARBA00000085"/>
    </source>
</evidence>
<dbReference type="Pfam" id="PF02518">
    <property type="entry name" value="HATPase_c"/>
    <property type="match status" value="1"/>
</dbReference>
<feature type="transmembrane region" description="Helical" evidence="13">
    <location>
        <begin position="45"/>
        <end position="71"/>
    </location>
</feature>
<dbReference type="EC" id="2.7.13.3" evidence="3"/>
<protein>
    <recommendedName>
        <fullName evidence="3">histidine kinase</fullName>
        <ecNumber evidence="3">2.7.13.3</ecNumber>
    </recommendedName>
</protein>
<feature type="transmembrane region" description="Helical" evidence="13">
    <location>
        <begin position="91"/>
        <end position="111"/>
    </location>
</feature>
<evidence type="ECO:0000256" key="3">
    <source>
        <dbReference type="ARBA" id="ARBA00012438"/>
    </source>
</evidence>
<dbReference type="Proteomes" id="UP001597216">
    <property type="component" value="Unassembled WGS sequence"/>
</dbReference>
<sequence length="490" mass="52482">MNWPALRDLEGWRRYAAAFGTVVVSTLVSELLYRSLDTTRLSMVFLAGVVVAAVWLGSGPAYFAALTAYGIYNFYLVDPRFTIQFVTAEDFIVLTVFLIVAMLTGGLAGRVRDAARRAQSRAQATNALLAASREFTSLVSEQAVQERLAAHLATVARGEAMISTGGAAVLHPPGITPPAQTPAGDAAPSEEAWVAAGWRTRLLRADGEVLGVAAWRPATTESAPSDDQTQLVHVLVDLGATALVRARLSEARTEIETLARTERLRNALLSSISHDLRTPLASILASATSLKDFGERFDSAVRADLLDTIQEEAERMNRFIANLLNMTKLESGALRVEPTPFDVAEVADQALARLGSRLGGRKVTRRLPARPAVALGDSILLEQALSNVLENALRYTPETTGLSIEIEAEHEVVITIADQGHGVPPQDLERIFEKFYRGGAAESLQQGAGLGLSITRGLVEAMGGSAQARLPQTGGLEVEIRLPAATEALT</sequence>
<proteinExistence type="predicted"/>
<organism evidence="15 16">
    <name type="scientific">Phenylobacterium conjunctum</name>
    <dbReference type="NCBI Taxonomy" id="1298959"/>
    <lineage>
        <taxon>Bacteria</taxon>
        <taxon>Pseudomonadati</taxon>
        <taxon>Pseudomonadota</taxon>
        <taxon>Alphaproteobacteria</taxon>
        <taxon>Caulobacterales</taxon>
        <taxon>Caulobacteraceae</taxon>
        <taxon>Phenylobacterium</taxon>
    </lineage>
</organism>
<evidence type="ECO:0000256" key="8">
    <source>
        <dbReference type="ARBA" id="ARBA00022777"/>
    </source>
</evidence>
<dbReference type="Pfam" id="PF13493">
    <property type="entry name" value="DUF4118"/>
    <property type="match status" value="1"/>
</dbReference>
<evidence type="ECO:0000313" key="16">
    <source>
        <dbReference type="Proteomes" id="UP001597216"/>
    </source>
</evidence>
<dbReference type="SMART" id="SM00387">
    <property type="entry name" value="HATPase_c"/>
    <property type="match status" value="1"/>
</dbReference>